<evidence type="ECO:0000259" key="3">
    <source>
        <dbReference type="PROSITE" id="PS51294"/>
    </source>
</evidence>
<dbReference type="CDD" id="cd00167">
    <property type="entry name" value="SANT"/>
    <property type="match status" value="1"/>
</dbReference>
<sequence length="532" mass="58257">MLVFMGAPELTVAGLRQAEGLVSSILQKSIPSTSTESFCAALTKFTNEVILPNFISANTGSFEGSFIGTMMQLRDMIVYNHKKLNLLEEGITERANQIIQSACELRDTVVHDGGTLSRTVMASIATYDSSKRAVVAAAKSESESEESESENKNAAQPIPTVTPKTTPAKIIQNKDYVQRHSNNFRKVPPVESAAVAASLTNTLKNNPESPDAVYNPVSDDDRLATTATASPSSPSYSTVSPSQSHSSVTGASSSDEGSPDPVWNLWNERSRDANLTGFGLEPQPKRAKRAPAGRKPGVKLGRPQHKPMVSPSGRKIPIRWETWEDNTLQGLKANNPDWSWLELSNGLKAQGFDRGPKQTRERFINHLAEGNNLKGPWNESEDRQLMAMHGQHGNRWTKISTYITGRSEISVKNRFKTVENMLTKRNMAVNLENLLLVCRDQRKPSTSGNPNSTRRRETQFEEEPDEYNPFDPTHIGSNSKINVPPPVEIETPQFGTFGEGGEPAPTVDLFAPGPPPQAVSIFASGPPPQETD</sequence>
<reference evidence="5" key="1">
    <citation type="journal article" date="2023" name="Commun. Biol.">
        <title>Genome analysis of Parmales, the sister group of diatoms, reveals the evolutionary specialization of diatoms from phago-mixotrophs to photoautotrophs.</title>
        <authorList>
            <person name="Ban H."/>
            <person name="Sato S."/>
            <person name="Yoshikawa S."/>
            <person name="Yamada K."/>
            <person name="Nakamura Y."/>
            <person name="Ichinomiya M."/>
            <person name="Sato N."/>
            <person name="Blanc-Mathieu R."/>
            <person name="Endo H."/>
            <person name="Kuwata A."/>
            <person name="Ogata H."/>
        </authorList>
    </citation>
    <scope>NUCLEOTIDE SEQUENCE [LARGE SCALE GENOMIC DNA]</scope>
    <source>
        <strain evidence="5">NIES 3700</strain>
    </source>
</reference>
<dbReference type="PANTHER" id="PTHR45614:SF274">
    <property type="entry name" value="MYB-LIKE DNA-BINDING PROTEIN"/>
    <property type="match status" value="1"/>
</dbReference>
<feature type="domain" description="HTH myb-type" evidence="3">
    <location>
        <begin position="374"/>
        <end position="423"/>
    </location>
</feature>
<organism evidence="4 5">
    <name type="scientific">Triparma laevis f. longispina</name>
    <dbReference type="NCBI Taxonomy" id="1714387"/>
    <lineage>
        <taxon>Eukaryota</taxon>
        <taxon>Sar</taxon>
        <taxon>Stramenopiles</taxon>
        <taxon>Ochrophyta</taxon>
        <taxon>Bolidophyceae</taxon>
        <taxon>Parmales</taxon>
        <taxon>Triparmaceae</taxon>
        <taxon>Triparma</taxon>
    </lineage>
</organism>
<dbReference type="SMART" id="SM00717">
    <property type="entry name" value="SANT"/>
    <property type="match status" value="1"/>
</dbReference>
<evidence type="ECO:0000256" key="1">
    <source>
        <dbReference type="SAM" id="MobiDB-lite"/>
    </source>
</evidence>
<evidence type="ECO:0000313" key="5">
    <source>
        <dbReference type="Proteomes" id="UP001165122"/>
    </source>
</evidence>
<dbReference type="OrthoDB" id="2143914at2759"/>
<dbReference type="Proteomes" id="UP001165122">
    <property type="component" value="Unassembled WGS sequence"/>
</dbReference>
<feature type="region of interest" description="Disordered" evidence="1">
    <location>
        <begin position="441"/>
        <end position="532"/>
    </location>
</feature>
<comment type="caution">
    <text evidence="4">The sequence shown here is derived from an EMBL/GenBank/DDBJ whole genome shotgun (WGS) entry which is preliminary data.</text>
</comment>
<evidence type="ECO:0000313" key="4">
    <source>
        <dbReference type="EMBL" id="GMI02265.1"/>
    </source>
</evidence>
<dbReference type="InterPro" id="IPR001005">
    <property type="entry name" value="SANT/Myb"/>
</dbReference>
<proteinExistence type="predicted"/>
<dbReference type="SUPFAM" id="SSF46689">
    <property type="entry name" value="Homeodomain-like"/>
    <property type="match status" value="1"/>
</dbReference>
<feature type="region of interest" description="Disordered" evidence="1">
    <location>
        <begin position="138"/>
        <end position="167"/>
    </location>
</feature>
<dbReference type="InterPro" id="IPR009057">
    <property type="entry name" value="Homeodomain-like_sf"/>
</dbReference>
<feature type="region of interest" description="Disordered" evidence="1">
    <location>
        <begin position="223"/>
        <end position="313"/>
    </location>
</feature>
<dbReference type="GO" id="GO:0000981">
    <property type="term" value="F:DNA-binding transcription factor activity, RNA polymerase II-specific"/>
    <property type="evidence" value="ECO:0007669"/>
    <property type="project" value="TreeGrafter"/>
</dbReference>
<evidence type="ECO:0000259" key="2">
    <source>
        <dbReference type="PROSITE" id="PS50090"/>
    </source>
</evidence>
<feature type="compositionally biased region" description="Low complexity" evidence="1">
    <location>
        <begin position="224"/>
        <end position="249"/>
    </location>
</feature>
<dbReference type="GO" id="GO:0000978">
    <property type="term" value="F:RNA polymerase II cis-regulatory region sequence-specific DNA binding"/>
    <property type="evidence" value="ECO:0007669"/>
    <property type="project" value="TreeGrafter"/>
</dbReference>
<protein>
    <submittedName>
        <fullName evidence="4">Uncharacterized protein</fullName>
    </submittedName>
</protein>
<accession>A0A9W7CAP7</accession>
<dbReference type="InterPro" id="IPR050560">
    <property type="entry name" value="MYB_TF"/>
</dbReference>
<gene>
    <name evidence="4" type="ORF">TrLO_g6063</name>
</gene>
<dbReference type="PROSITE" id="PS51294">
    <property type="entry name" value="HTH_MYB"/>
    <property type="match status" value="1"/>
</dbReference>
<dbReference type="Gene3D" id="1.10.10.60">
    <property type="entry name" value="Homeodomain-like"/>
    <property type="match status" value="1"/>
</dbReference>
<feature type="domain" description="Myb-like" evidence="2">
    <location>
        <begin position="369"/>
        <end position="419"/>
    </location>
</feature>
<dbReference type="PROSITE" id="PS50090">
    <property type="entry name" value="MYB_LIKE"/>
    <property type="match status" value="1"/>
</dbReference>
<dbReference type="EMBL" id="BRXW01000041">
    <property type="protein sequence ID" value="GMI02265.1"/>
    <property type="molecule type" value="Genomic_DNA"/>
</dbReference>
<name>A0A9W7CAP7_9STRA</name>
<dbReference type="AlphaFoldDB" id="A0A9W7CAP7"/>
<keyword evidence="5" id="KW-1185">Reference proteome</keyword>
<dbReference type="InterPro" id="IPR017930">
    <property type="entry name" value="Myb_dom"/>
</dbReference>
<dbReference type="Pfam" id="PF00249">
    <property type="entry name" value="Myb_DNA-binding"/>
    <property type="match status" value="1"/>
</dbReference>
<dbReference type="PANTHER" id="PTHR45614">
    <property type="entry name" value="MYB PROTEIN-RELATED"/>
    <property type="match status" value="1"/>
</dbReference>
<dbReference type="GO" id="GO:0005634">
    <property type="term" value="C:nucleus"/>
    <property type="evidence" value="ECO:0007669"/>
    <property type="project" value="TreeGrafter"/>
</dbReference>